<gene>
    <name evidence="2" type="ORF">Prudu_013218</name>
</gene>
<reference evidence="2" key="1">
    <citation type="journal article" date="2019" name="Science">
        <title>Mutation of a bHLH transcription factor allowed almond domestication.</title>
        <authorList>
            <person name="Sanchez-Perez R."/>
            <person name="Pavan S."/>
            <person name="Mazzeo R."/>
            <person name="Moldovan C."/>
            <person name="Aiese Cigliano R."/>
            <person name="Del Cueto J."/>
            <person name="Ricciardi F."/>
            <person name="Lotti C."/>
            <person name="Ricciardi L."/>
            <person name="Dicenta F."/>
            <person name="Lopez-Marques R.L."/>
            <person name="Lindberg Moller B."/>
        </authorList>
    </citation>
    <scope>NUCLEOTIDE SEQUENCE</scope>
</reference>
<feature type="region of interest" description="Disordered" evidence="1">
    <location>
        <begin position="45"/>
        <end position="67"/>
    </location>
</feature>
<sequence>MATTPALTVLHLSRLARHFPFSSSPLLTPLLFPCARLLPSRVTCPSAAVPSSPATSPAGSPLPPQPL</sequence>
<evidence type="ECO:0000313" key="2">
    <source>
        <dbReference type="EMBL" id="BBH02595.1"/>
    </source>
</evidence>
<name>A0A4Y1REZ4_PRUDU</name>
<proteinExistence type="predicted"/>
<accession>A0A4Y1REZ4</accession>
<dbReference type="EMBL" id="AP019301">
    <property type="protein sequence ID" value="BBH02595.1"/>
    <property type="molecule type" value="Genomic_DNA"/>
</dbReference>
<dbReference type="AlphaFoldDB" id="A0A4Y1REZ4"/>
<feature type="compositionally biased region" description="Low complexity" evidence="1">
    <location>
        <begin position="45"/>
        <end position="59"/>
    </location>
</feature>
<organism evidence="2">
    <name type="scientific">Prunus dulcis</name>
    <name type="common">Almond</name>
    <name type="synonym">Amygdalus dulcis</name>
    <dbReference type="NCBI Taxonomy" id="3755"/>
    <lineage>
        <taxon>Eukaryota</taxon>
        <taxon>Viridiplantae</taxon>
        <taxon>Streptophyta</taxon>
        <taxon>Embryophyta</taxon>
        <taxon>Tracheophyta</taxon>
        <taxon>Spermatophyta</taxon>
        <taxon>Magnoliopsida</taxon>
        <taxon>eudicotyledons</taxon>
        <taxon>Gunneridae</taxon>
        <taxon>Pentapetalae</taxon>
        <taxon>rosids</taxon>
        <taxon>fabids</taxon>
        <taxon>Rosales</taxon>
        <taxon>Rosaceae</taxon>
        <taxon>Amygdaloideae</taxon>
        <taxon>Amygdaleae</taxon>
        <taxon>Prunus</taxon>
    </lineage>
</organism>
<evidence type="ECO:0000256" key="1">
    <source>
        <dbReference type="SAM" id="MobiDB-lite"/>
    </source>
</evidence>
<protein>
    <submittedName>
        <fullName evidence="2">Glucose-inhibited division family A protein</fullName>
    </submittedName>
</protein>